<dbReference type="EMBL" id="AP019536">
    <property type="protein sequence ID" value="BBI98396.1"/>
    <property type="molecule type" value="Genomic_DNA"/>
</dbReference>
<dbReference type="Proteomes" id="UP001319121">
    <property type="component" value="Chromosome"/>
</dbReference>
<dbReference type="AlphaFoldDB" id="A0AAN1SXJ7"/>
<evidence type="ECO:0000313" key="3">
    <source>
        <dbReference type="Proteomes" id="UP001319121"/>
    </source>
</evidence>
<reference evidence="2 3" key="1">
    <citation type="submission" date="2019-03" db="EMBL/GenBank/DDBJ databases">
        <title>Complete genome sequence of Ferrigenium kumadai strain An22, a microaerophilic iron-oxidizing bacterium isolated from a paddy field soil.</title>
        <authorList>
            <person name="Watanabe T."/>
            <person name="Asakawa S."/>
        </authorList>
    </citation>
    <scope>NUCLEOTIDE SEQUENCE [LARGE SCALE GENOMIC DNA]</scope>
    <source>
        <strain evidence="2 3">An22</strain>
    </source>
</reference>
<gene>
    <name evidence="2" type="ORF">FGKAn22_00890</name>
</gene>
<dbReference type="Pfam" id="PF01584">
    <property type="entry name" value="CheW"/>
    <property type="match status" value="1"/>
</dbReference>
<keyword evidence="3" id="KW-1185">Reference proteome</keyword>
<dbReference type="GO" id="GO:0006935">
    <property type="term" value="P:chemotaxis"/>
    <property type="evidence" value="ECO:0007669"/>
    <property type="project" value="InterPro"/>
</dbReference>
<dbReference type="GO" id="GO:0007165">
    <property type="term" value="P:signal transduction"/>
    <property type="evidence" value="ECO:0007669"/>
    <property type="project" value="InterPro"/>
</dbReference>
<dbReference type="Gene3D" id="2.40.50.180">
    <property type="entry name" value="CheA-289, Domain 4"/>
    <property type="match status" value="1"/>
</dbReference>
<dbReference type="PROSITE" id="PS50851">
    <property type="entry name" value="CHEW"/>
    <property type="match status" value="1"/>
</dbReference>
<dbReference type="InterPro" id="IPR036061">
    <property type="entry name" value="CheW-like_dom_sf"/>
</dbReference>
<dbReference type="RefSeq" id="WP_212786041.1">
    <property type="nucleotide sequence ID" value="NZ_AP019536.1"/>
</dbReference>
<accession>A0AAN1SXJ7</accession>
<protein>
    <recommendedName>
        <fullName evidence="1">CheW-like domain-containing protein</fullName>
    </recommendedName>
</protein>
<dbReference type="SMART" id="SM00260">
    <property type="entry name" value="CheW"/>
    <property type="match status" value="1"/>
</dbReference>
<proteinExistence type="predicted"/>
<sequence>MADNRGHMLAVQMGGQNWLVDPADISEALPLPPLTPVPLTKPWLRGVMNAHGSLYCVTDLAAYLQQGAASGEHENRVLVLADREAHAALLVENVVGLREVGGWTRSETDGQIQYCDEQGAIWRKLDVPGLLEQPAFLQTGIEGA</sequence>
<name>A0AAN1SXJ7_9PROT</name>
<dbReference type="InterPro" id="IPR002545">
    <property type="entry name" value="CheW-lke_dom"/>
</dbReference>
<organism evidence="2 3">
    <name type="scientific">Ferrigenium kumadai</name>
    <dbReference type="NCBI Taxonomy" id="1682490"/>
    <lineage>
        <taxon>Bacteria</taxon>
        <taxon>Pseudomonadati</taxon>
        <taxon>Pseudomonadota</taxon>
        <taxon>Betaproteobacteria</taxon>
        <taxon>Nitrosomonadales</taxon>
        <taxon>Gallionellaceae</taxon>
        <taxon>Ferrigenium</taxon>
    </lineage>
</organism>
<dbReference type="SUPFAM" id="SSF50341">
    <property type="entry name" value="CheW-like"/>
    <property type="match status" value="1"/>
</dbReference>
<dbReference type="KEGG" id="fku:FGKAn22_00890"/>
<evidence type="ECO:0000313" key="2">
    <source>
        <dbReference type="EMBL" id="BBI98396.1"/>
    </source>
</evidence>
<feature type="domain" description="CheW-like" evidence="1">
    <location>
        <begin position="5"/>
        <end position="144"/>
    </location>
</feature>
<evidence type="ECO:0000259" key="1">
    <source>
        <dbReference type="PROSITE" id="PS50851"/>
    </source>
</evidence>